<accession>A0A2A5IS40</accession>
<comment type="caution">
    <text evidence="1">The sequence shown here is derived from an EMBL/GenBank/DDBJ whole genome shotgun (WGS) entry which is preliminary data.</text>
</comment>
<organism evidence="1 2">
    <name type="scientific">Bacillus pumilus</name>
    <name type="common">Bacillus mesentericus</name>
    <dbReference type="NCBI Taxonomy" id="1408"/>
    <lineage>
        <taxon>Bacteria</taxon>
        <taxon>Bacillati</taxon>
        <taxon>Bacillota</taxon>
        <taxon>Bacilli</taxon>
        <taxon>Bacillales</taxon>
        <taxon>Bacillaceae</taxon>
        <taxon>Bacillus</taxon>
    </lineage>
</organism>
<keyword evidence="1" id="KW-0167">Capsid protein</keyword>
<dbReference type="Gene3D" id="3.90.1200.10">
    <property type="match status" value="1"/>
</dbReference>
<evidence type="ECO:0000313" key="1">
    <source>
        <dbReference type="EMBL" id="PCK20140.1"/>
    </source>
</evidence>
<dbReference type="InterPro" id="IPR011009">
    <property type="entry name" value="Kinase-like_dom_sf"/>
</dbReference>
<dbReference type="EMBL" id="NKHG01000105">
    <property type="protein sequence ID" value="PCK20140.1"/>
    <property type="molecule type" value="Genomic_DNA"/>
</dbReference>
<dbReference type="Proteomes" id="UP000228754">
    <property type="component" value="Unassembled WGS sequence"/>
</dbReference>
<gene>
    <name evidence="1" type="primary">yutH</name>
    <name evidence="1" type="ORF">CEY02_14875</name>
</gene>
<dbReference type="GO" id="GO:0042601">
    <property type="term" value="C:endospore-forming forespore"/>
    <property type="evidence" value="ECO:0007669"/>
    <property type="project" value="TreeGrafter"/>
</dbReference>
<protein>
    <submittedName>
        <fullName evidence="1">Spore coat protein YutH</fullName>
    </submittedName>
</protein>
<dbReference type="PANTHER" id="PTHR39179">
    <property type="entry name" value="SPORE COAT PROTEIN I"/>
    <property type="match status" value="1"/>
</dbReference>
<evidence type="ECO:0000313" key="2">
    <source>
        <dbReference type="Proteomes" id="UP000228754"/>
    </source>
</evidence>
<name>A0A2A5IS40_BACPU</name>
<dbReference type="SUPFAM" id="SSF56112">
    <property type="entry name" value="Protein kinase-like (PK-like)"/>
    <property type="match status" value="1"/>
</dbReference>
<dbReference type="InterPro" id="IPR047175">
    <property type="entry name" value="CotS-like"/>
</dbReference>
<dbReference type="PANTHER" id="PTHR39179:SF2">
    <property type="entry name" value="ENDOSPORE COAT-ASSOCIATED PROTEIN YUTH"/>
    <property type="match status" value="1"/>
</dbReference>
<dbReference type="NCBIfam" id="TIGR02905">
    <property type="entry name" value="spore_yutH"/>
    <property type="match status" value="1"/>
</dbReference>
<keyword evidence="1" id="KW-0946">Virion</keyword>
<sequence>MNAGENMKETIYHTFGIDVRQLMPYGNYQSFQTAKALFLIVPVSHLREEELTELYHISQYLQNDGDPYVAVFELTNEEKPTFTHGMELYALLKAAPPITSRSFQHASELAAFHVRGRGFPYEVSETKRVGAWKELWAKRLDQLEGFWMQQMHQKPLERFEKKFIESFPYYLGLTENAIQYLVDTELDDEPKECDSGTVCHQRFSRKTWPHEQPLRLPVDWVFDHPTRDIAEYLRETFVQHKEDLIEEGFSFLQQYEQVTPLSSFSKRLLYSRLLFPLHYFEIVEGYYMSGENEKSYYEERLDYVLHDANRYEYFLKVFQEMSAMRSIGSTIPAIGWIHQSADLKFQ</sequence>
<dbReference type="InterPro" id="IPR014254">
    <property type="entry name" value="Spore_coat_YutH"/>
</dbReference>
<reference evidence="1 2" key="1">
    <citation type="submission" date="2017-06" db="EMBL/GenBank/DDBJ databases">
        <title>Draft Genome Sequence of Bacillus sp Strain 36R Isolated from saline sediment at Atanasia, Sonora, Mexico.</title>
        <authorList>
            <person name="Sanchez Diaz R."/>
            <person name="Quiroz Macias M.E."/>
            <person name="Ibarra Gamez J.C."/>
            <person name="Enciso Ibarra J."/>
            <person name="Gomez Gil B."/>
            <person name="Galaviz Silva L."/>
        </authorList>
    </citation>
    <scope>NUCLEOTIDE SEQUENCE [LARGE SCALE GENOMIC DNA]</scope>
    <source>
        <strain evidence="1 2">36R_ATNSAL</strain>
    </source>
</reference>
<proteinExistence type="predicted"/>
<dbReference type="OrthoDB" id="2986702at2"/>
<dbReference type="AlphaFoldDB" id="A0A2A5IS40"/>